<dbReference type="InterPro" id="IPR023214">
    <property type="entry name" value="HAD_sf"/>
</dbReference>
<evidence type="ECO:0000313" key="1">
    <source>
        <dbReference type="EMBL" id="NYD32904.1"/>
    </source>
</evidence>
<dbReference type="SFLD" id="SFLDG01129">
    <property type="entry name" value="C1.5:_HAD__Beta-PGM__Phosphata"/>
    <property type="match status" value="1"/>
</dbReference>
<dbReference type="EMBL" id="JACCBF010000001">
    <property type="protein sequence ID" value="NYD32904.1"/>
    <property type="molecule type" value="Genomic_DNA"/>
</dbReference>
<keyword evidence="1" id="KW-0378">Hydrolase</keyword>
<keyword evidence="2" id="KW-1185">Reference proteome</keyword>
<protein>
    <submittedName>
        <fullName evidence="1">Phosphonatase-like hydrolase</fullName>
    </submittedName>
</protein>
<dbReference type="GO" id="GO:0005829">
    <property type="term" value="C:cytosol"/>
    <property type="evidence" value="ECO:0007669"/>
    <property type="project" value="TreeGrafter"/>
</dbReference>
<sequence>MTHPAYDLAALDMAGTTVEGGGLVYLAVERSVAESIGGDIPADVLRRWKGTSKEEAIAGILTDLGEDASAARVASVFELFTATIDEAYREHPPTPVPGVLETFDELRSAGVKVALQTGYSAPVAAAILDQLGWRVGETVDALVTSDLVPLSRPAPYLVFRAMEATRATDVRRVLTAGDTPNDLGAGTAAGAGFVVGVTTGSFGRAALEAEPHTHVFDSITGIASLL</sequence>
<proteinExistence type="predicted"/>
<name>A0A852RYI0_9ACTN</name>
<dbReference type="Gene3D" id="3.40.50.1000">
    <property type="entry name" value="HAD superfamily/HAD-like"/>
    <property type="match status" value="1"/>
</dbReference>
<dbReference type="PANTHER" id="PTHR43434">
    <property type="entry name" value="PHOSPHOGLYCOLATE PHOSPHATASE"/>
    <property type="match status" value="1"/>
</dbReference>
<evidence type="ECO:0000313" key="2">
    <source>
        <dbReference type="Proteomes" id="UP000582231"/>
    </source>
</evidence>
<accession>A0A852RYI0</accession>
<dbReference type="InterPro" id="IPR050155">
    <property type="entry name" value="HAD-like_hydrolase_sf"/>
</dbReference>
<dbReference type="SUPFAM" id="SSF56784">
    <property type="entry name" value="HAD-like"/>
    <property type="match status" value="1"/>
</dbReference>
<dbReference type="GO" id="GO:0006281">
    <property type="term" value="P:DNA repair"/>
    <property type="evidence" value="ECO:0007669"/>
    <property type="project" value="TreeGrafter"/>
</dbReference>
<dbReference type="SFLD" id="SFLDS00003">
    <property type="entry name" value="Haloacid_Dehalogenase"/>
    <property type="match status" value="1"/>
</dbReference>
<dbReference type="Proteomes" id="UP000582231">
    <property type="component" value="Unassembled WGS sequence"/>
</dbReference>
<comment type="caution">
    <text evidence="1">The sequence shown here is derived from an EMBL/GenBank/DDBJ whole genome shotgun (WGS) entry which is preliminary data.</text>
</comment>
<dbReference type="AlphaFoldDB" id="A0A852RYI0"/>
<dbReference type="GO" id="GO:0008967">
    <property type="term" value="F:phosphoglycolate phosphatase activity"/>
    <property type="evidence" value="ECO:0007669"/>
    <property type="project" value="TreeGrafter"/>
</dbReference>
<dbReference type="InterPro" id="IPR036412">
    <property type="entry name" value="HAD-like_sf"/>
</dbReference>
<dbReference type="RefSeq" id="WP_343052766.1">
    <property type="nucleotide sequence ID" value="NZ_BAABEF010000001.1"/>
</dbReference>
<dbReference type="InterPro" id="IPR022468">
    <property type="entry name" value="PhnX-like"/>
</dbReference>
<reference evidence="1 2" key="1">
    <citation type="submission" date="2020-07" db="EMBL/GenBank/DDBJ databases">
        <title>Sequencing the genomes of 1000 actinobacteria strains.</title>
        <authorList>
            <person name="Klenk H.-P."/>
        </authorList>
    </citation>
    <scope>NUCLEOTIDE SEQUENCE [LARGE SCALE GENOMIC DNA]</scope>
    <source>
        <strain evidence="1 2">DSM 19082</strain>
    </source>
</reference>
<dbReference type="PANTHER" id="PTHR43434:SF19">
    <property type="entry name" value="PHOSPHONOACETALDEHYDE HYDROLASE"/>
    <property type="match status" value="1"/>
</dbReference>
<organism evidence="1 2">
    <name type="scientific">Nocardioides kongjuensis</name>
    <dbReference type="NCBI Taxonomy" id="349522"/>
    <lineage>
        <taxon>Bacteria</taxon>
        <taxon>Bacillati</taxon>
        <taxon>Actinomycetota</taxon>
        <taxon>Actinomycetes</taxon>
        <taxon>Propionibacteriales</taxon>
        <taxon>Nocardioidaceae</taxon>
        <taxon>Nocardioides</taxon>
    </lineage>
</organism>
<dbReference type="Pfam" id="PF00702">
    <property type="entry name" value="Hydrolase"/>
    <property type="match status" value="1"/>
</dbReference>
<dbReference type="NCBIfam" id="TIGR03351">
    <property type="entry name" value="PhnX-like"/>
    <property type="match status" value="1"/>
</dbReference>
<gene>
    <name evidence="1" type="ORF">BJ958_004450</name>
</gene>